<evidence type="ECO:0000256" key="1">
    <source>
        <dbReference type="PROSITE-ProRule" id="PRU00110"/>
    </source>
</evidence>
<evidence type="ECO:0000313" key="3">
    <source>
        <dbReference type="EMBL" id="MFD2732753.1"/>
    </source>
</evidence>
<evidence type="ECO:0000259" key="2">
    <source>
        <dbReference type="PROSITE" id="PS50894"/>
    </source>
</evidence>
<comment type="caution">
    <text evidence="3">The sequence shown here is derived from an EMBL/GenBank/DDBJ whole genome shotgun (WGS) entry which is preliminary data.</text>
</comment>
<name>A0ABW5TW18_9SPHI</name>
<dbReference type="SUPFAM" id="SSF47226">
    <property type="entry name" value="Histidine-containing phosphotransfer domain, HPT domain"/>
    <property type="match status" value="1"/>
</dbReference>
<evidence type="ECO:0000313" key="4">
    <source>
        <dbReference type="Proteomes" id="UP001597546"/>
    </source>
</evidence>
<sequence length="123" mass="14162">MNRDNNIVIDLSYLKEVASDNTEFIVEMIDIFLEQTPGYVEVLTNAVETKDWSKIAEMAHKIKPTLAFMGVNEARDIMASIETRARDNDDYEGIAEDYKNLKEDMDLIFVKLVEKRKELLAAE</sequence>
<reference evidence="4" key="1">
    <citation type="journal article" date="2019" name="Int. J. Syst. Evol. Microbiol.">
        <title>The Global Catalogue of Microorganisms (GCM) 10K type strain sequencing project: providing services to taxonomists for standard genome sequencing and annotation.</title>
        <authorList>
            <consortium name="The Broad Institute Genomics Platform"/>
            <consortium name="The Broad Institute Genome Sequencing Center for Infectious Disease"/>
            <person name="Wu L."/>
            <person name="Ma J."/>
        </authorList>
    </citation>
    <scope>NUCLEOTIDE SEQUENCE [LARGE SCALE GENOMIC DNA]</scope>
    <source>
        <strain evidence="4">KCTC 42456</strain>
    </source>
</reference>
<dbReference type="Gene3D" id="1.20.120.160">
    <property type="entry name" value="HPT domain"/>
    <property type="match status" value="1"/>
</dbReference>
<organism evidence="3 4">
    <name type="scientific">Pedobacter alpinus</name>
    <dbReference type="NCBI Taxonomy" id="1590643"/>
    <lineage>
        <taxon>Bacteria</taxon>
        <taxon>Pseudomonadati</taxon>
        <taxon>Bacteroidota</taxon>
        <taxon>Sphingobacteriia</taxon>
        <taxon>Sphingobacteriales</taxon>
        <taxon>Sphingobacteriaceae</taxon>
        <taxon>Pedobacter</taxon>
    </lineage>
</organism>
<proteinExistence type="predicted"/>
<keyword evidence="4" id="KW-1185">Reference proteome</keyword>
<feature type="domain" description="HPt" evidence="2">
    <location>
        <begin position="21"/>
        <end position="123"/>
    </location>
</feature>
<dbReference type="InterPro" id="IPR008207">
    <property type="entry name" value="Sig_transdc_His_kin_Hpt_dom"/>
</dbReference>
<dbReference type="Pfam" id="PF01627">
    <property type="entry name" value="Hpt"/>
    <property type="match status" value="1"/>
</dbReference>
<gene>
    <name evidence="3" type="ORF">ACFSSE_13675</name>
</gene>
<dbReference type="PROSITE" id="PS50894">
    <property type="entry name" value="HPT"/>
    <property type="match status" value="1"/>
</dbReference>
<keyword evidence="1" id="KW-0597">Phosphoprotein</keyword>
<dbReference type="Proteomes" id="UP001597546">
    <property type="component" value="Unassembled WGS sequence"/>
</dbReference>
<protein>
    <submittedName>
        <fullName evidence="3">Hpt domain-containing protein</fullName>
    </submittedName>
</protein>
<feature type="modified residue" description="Phosphohistidine" evidence="1">
    <location>
        <position position="60"/>
    </location>
</feature>
<accession>A0ABW5TW18</accession>
<dbReference type="InterPro" id="IPR036641">
    <property type="entry name" value="HPT_dom_sf"/>
</dbReference>
<dbReference type="SMART" id="SM00073">
    <property type="entry name" value="HPT"/>
    <property type="match status" value="1"/>
</dbReference>
<dbReference type="RefSeq" id="WP_379047065.1">
    <property type="nucleotide sequence ID" value="NZ_JBHSKW010000063.1"/>
</dbReference>
<dbReference type="EMBL" id="JBHULV010000047">
    <property type="protein sequence ID" value="MFD2732753.1"/>
    <property type="molecule type" value="Genomic_DNA"/>
</dbReference>